<name>A0A226D3R6_FOLCA</name>
<keyword evidence="1" id="KW-0812">Transmembrane</keyword>
<gene>
    <name evidence="2" type="ORF">Fcan01_24942</name>
</gene>
<feature type="transmembrane region" description="Helical" evidence="1">
    <location>
        <begin position="75"/>
        <end position="99"/>
    </location>
</feature>
<feature type="transmembrane region" description="Helical" evidence="1">
    <location>
        <begin position="206"/>
        <end position="228"/>
    </location>
</feature>
<evidence type="ECO:0000313" key="2">
    <source>
        <dbReference type="EMBL" id="OXA40205.1"/>
    </source>
</evidence>
<feature type="transmembrane region" description="Helical" evidence="1">
    <location>
        <begin position="6"/>
        <end position="25"/>
    </location>
</feature>
<dbReference type="AlphaFoldDB" id="A0A226D3R6"/>
<feature type="transmembrane region" description="Helical" evidence="1">
    <location>
        <begin position="268"/>
        <end position="291"/>
    </location>
</feature>
<dbReference type="EMBL" id="LNIX01000034">
    <property type="protein sequence ID" value="OXA40205.1"/>
    <property type="molecule type" value="Genomic_DNA"/>
</dbReference>
<evidence type="ECO:0000313" key="3">
    <source>
        <dbReference type="Proteomes" id="UP000198287"/>
    </source>
</evidence>
<keyword evidence="1" id="KW-0472">Membrane</keyword>
<keyword evidence="3" id="KW-1185">Reference proteome</keyword>
<keyword evidence="1" id="KW-1133">Transmembrane helix</keyword>
<reference evidence="2 3" key="1">
    <citation type="submission" date="2015-12" db="EMBL/GenBank/DDBJ databases">
        <title>The genome of Folsomia candida.</title>
        <authorList>
            <person name="Faddeeva A."/>
            <person name="Derks M.F."/>
            <person name="Anvar Y."/>
            <person name="Smit S."/>
            <person name="Van Straalen N."/>
            <person name="Roelofs D."/>
        </authorList>
    </citation>
    <scope>NUCLEOTIDE SEQUENCE [LARGE SCALE GENOMIC DNA]</scope>
    <source>
        <strain evidence="2 3">VU population</strain>
        <tissue evidence="2">Whole body</tissue>
    </source>
</reference>
<sequence length="397" mass="45992">MYTKLFYKLIYISGKLFSLLGPLGMNFNPSTQKFVGTPKLRKLQLYGCLSLTLQMIICCWRTYEVFTDYPGGSYNPSFHICFGFSFIMVIACFPLWLLYFKQDELKNGINRAMRYSVQFQGNWMPKYIPEKSFYSRAIDLVLLPNIFFTSCGPWTSFGFFLMAPDTPVFAHTILPKTMTETMMGYLAYNVALMTDLFFFFGTAVTVWGLILAFGSLSATFVFPICSMIGRELQFRPQLENREKLLSNFVNVHHEYNCVQLLHREVMDVMGFIVLYTHGMFGQFCLYCNFTIIKEWDRLDLHSLLLFTVWTLTTQIMWGLALEIGGRLDSNLKKIPKSWKKIKTESPQDKRLITQVRRSCRPLNFGAEGIFSIKRNTILKFLRGIVKGTFRALLTIGK</sequence>
<comment type="caution">
    <text evidence="2">The sequence shown here is derived from an EMBL/GenBank/DDBJ whole genome shotgun (WGS) entry which is preliminary data.</text>
</comment>
<evidence type="ECO:0000256" key="1">
    <source>
        <dbReference type="SAM" id="Phobius"/>
    </source>
</evidence>
<feature type="transmembrane region" description="Helical" evidence="1">
    <location>
        <begin position="303"/>
        <end position="323"/>
    </location>
</feature>
<proteinExistence type="predicted"/>
<protein>
    <submittedName>
        <fullName evidence="2">Uncharacterized protein</fullName>
    </submittedName>
</protein>
<organism evidence="2 3">
    <name type="scientific">Folsomia candida</name>
    <name type="common">Springtail</name>
    <dbReference type="NCBI Taxonomy" id="158441"/>
    <lineage>
        <taxon>Eukaryota</taxon>
        <taxon>Metazoa</taxon>
        <taxon>Ecdysozoa</taxon>
        <taxon>Arthropoda</taxon>
        <taxon>Hexapoda</taxon>
        <taxon>Collembola</taxon>
        <taxon>Entomobryomorpha</taxon>
        <taxon>Isotomoidea</taxon>
        <taxon>Isotomidae</taxon>
        <taxon>Proisotominae</taxon>
        <taxon>Folsomia</taxon>
    </lineage>
</organism>
<dbReference type="Proteomes" id="UP000198287">
    <property type="component" value="Unassembled WGS sequence"/>
</dbReference>
<accession>A0A226D3R6</accession>